<feature type="region of interest" description="Disordered" evidence="1">
    <location>
        <begin position="1102"/>
        <end position="1121"/>
    </location>
</feature>
<evidence type="ECO:0000313" key="3">
    <source>
        <dbReference type="EMBL" id="ORY17875.1"/>
    </source>
</evidence>
<dbReference type="SUPFAM" id="SSF52540">
    <property type="entry name" value="P-loop containing nucleoside triphosphate hydrolases"/>
    <property type="match status" value="1"/>
</dbReference>
<protein>
    <recommendedName>
        <fullName evidence="2">CHAT domain-containing protein</fullName>
    </recommendedName>
</protein>
<feature type="domain" description="CHAT" evidence="2">
    <location>
        <begin position="239"/>
        <end position="341"/>
    </location>
</feature>
<dbReference type="Pfam" id="PF12770">
    <property type="entry name" value="CHAT"/>
    <property type="match status" value="1"/>
</dbReference>
<name>A0A1Y2A762_9PLEO</name>
<organism evidence="3 4">
    <name type="scientific">Clohesyomyces aquaticus</name>
    <dbReference type="NCBI Taxonomy" id="1231657"/>
    <lineage>
        <taxon>Eukaryota</taxon>
        <taxon>Fungi</taxon>
        <taxon>Dikarya</taxon>
        <taxon>Ascomycota</taxon>
        <taxon>Pezizomycotina</taxon>
        <taxon>Dothideomycetes</taxon>
        <taxon>Pleosporomycetidae</taxon>
        <taxon>Pleosporales</taxon>
        <taxon>Lindgomycetaceae</taxon>
        <taxon>Clohesyomyces</taxon>
    </lineage>
</organism>
<dbReference type="InterPro" id="IPR027417">
    <property type="entry name" value="P-loop_NTPase"/>
</dbReference>
<keyword evidence="4" id="KW-1185">Reference proteome</keyword>
<dbReference type="AlphaFoldDB" id="A0A1Y2A762"/>
<gene>
    <name evidence="3" type="ORF">BCR34DRAFT_583438</name>
</gene>
<dbReference type="OrthoDB" id="5303793at2759"/>
<dbReference type="STRING" id="1231657.A0A1Y2A762"/>
<sequence length="1252" mass="139709">MGPDKSNKETLAPNGCPLSVQCGTTDQSSSISEDVMCNLTRANRAIEWYMEKFITDQPFDVPRAEAISSSLVEYAAHLIEALRLPVILPEWDVSSHIVLSIKETTSAERTSSLNALRWEILQDVKLWPEEREPASVAVVRVVDQLEQLVDTGIAPVKSIAKFNILAVTARPRGVKDIPHRLITKEICDSVTRANAEDNGKTPRARLDIVRPGTLGALAAQLNKKGEKVYAQFIKPGGQGADNVSADALARLLRTHGVQTVVLNACRSAFEGGEGGGPEANLAKALIQSGIKTAVAMAYNVTDVAAKLFIRIFYDQLLCHNASPLLAVQAARRCLMDNRIRRTKYQTEAAVDDYLVPSIYMPHCTSRDVESYNLAAFPQNPALSTMEDVEEDDTELVGREGDMLELETSLLVHSSVLGINGSPGVGKSAFVRHAASWWKSTKFIDKFIEIDLSSIGLDSLATAFKKEVGIDLSMEAKTRGGNLGMMSKIKKALRTNVLILVDGAEGRGSRKISDSNLQILNAFLSDFFRYTHRYRVHIEEHDEDDGSPATTSVYRSFVLVSARHMPKLDILSTGDRVHTLSPLDEGHALTLTSRLLRKSGKPLDIRDYESLLAAEHFGKLAQGNPTAMRILAHDYCAQETGILDYLKLLFQGDRMGICSFPPDLILHPATRDIRRLLDGSSSTTLSRDFLLFFAPALVETFISYWVQIQHSEDEEEEGELSRLQNGLVEVLFQIQEEGFASEGAYESAKLGSGQDESSGFEYITLHPLVPLVAREGWVTRPPKLLADGLSIPVLPSVYMDRTEPWPSTKMYWHKEWDGPREALRWEFYNFLAAIYQGMTIEPLGIFIMKIATLVHCAMKGLFWDRTRRPLIATFCKYAVVKLEQQKALSKQNRGGLPDSDAIDYKMFTINFERAQLAFLLILCEYYSGWNEEEVQYCMDRMTLIYRIRTTMPQYDPVRQEFGRIVRELIASQPITSPANNFGPVQMQAKAEARKRVYDSFRATGSDVAGYDTGGIFKDIGGGSVLGRGNALEGPDSEIRGAVLMAKRKMERASLEEAEILAARDILYHALSKDLQLGENPMNRVTVHRALSEDVEEKAAKHYEQKFQGKKSAPEVTDVKGRKKVPGETQAVLTVQYNEVQGDTDDRIELQSVERGGGKSDEIMGNYQQETDAEGHDPIRSHWHQALYHMMQALQIEDEIGIAKSNTENERDKARADYLTRKAAGIDVVEPTETQTVEPLAREKRWRCSRCVLM</sequence>
<evidence type="ECO:0000256" key="1">
    <source>
        <dbReference type="SAM" id="MobiDB-lite"/>
    </source>
</evidence>
<dbReference type="EMBL" id="MCFA01000010">
    <property type="protein sequence ID" value="ORY17875.1"/>
    <property type="molecule type" value="Genomic_DNA"/>
</dbReference>
<evidence type="ECO:0000259" key="2">
    <source>
        <dbReference type="Pfam" id="PF12770"/>
    </source>
</evidence>
<evidence type="ECO:0000313" key="4">
    <source>
        <dbReference type="Proteomes" id="UP000193144"/>
    </source>
</evidence>
<dbReference type="InterPro" id="IPR024983">
    <property type="entry name" value="CHAT_dom"/>
</dbReference>
<reference evidence="3 4" key="1">
    <citation type="submission" date="2016-07" db="EMBL/GenBank/DDBJ databases">
        <title>Pervasive Adenine N6-methylation of Active Genes in Fungi.</title>
        <authorList>
            <consortium name="DOE Joint Genome Institute"/>
            <person name="Mondo S.J."/>
            <person name="Dannebaum R.O."/>
            <person name="Kuo R.C."/>
            <person name="Labutti K."/>
            <person name="Haridas S."/>
            <person name="Kuo A."/>
            <person name="Salamov A."/>
            <person name="Ahrendt S.R."/>
            <person name="Lipzen A."/>
            <person name="Sullivan W."/>
            <person name="Andreopoulos W.B."/>
            <person name="Clum A."/>
            <person name="Lindquist E."/>
            <person name="Daum C."/>
            <person name="Ramamoorthy G.K."/>
            <person name="Gryganskyi A."/>
            <person name="Culley D."/>
            <person name="Magnuson J.K."/>
            <person name="James T.Y."/>
            <person name="O'Malley M.A."/>
            <person name="Stajich J.E."/>
            <person name="Spatafora J.W."/>
            <person name="Visel A."/>
            <person name="Grigoriev I.V."/>
        </authorList>
    </citation>
    <scope>NUCLEOTIDE SEQUENCE [LARGE SCALE GENOMIC DNA]</scope>
    <source>
        <strain evidence="3 4">CBS 115471</strain>
    </source>
</reference>
<dbReference type="Proteomes" id="UP000193144">
    <property type="component" value="Unassembled WGS sequence"/>
</dbReference>
<dbReference type="Gene3D" id="3.40.50.300">
    <property type="entry name" value="P-loop containing nucleotide triphosphate hydrolases"/>
    <property type="match status" value="1"/>
</dbReference>
<proteinExistence type="predicted"/>
<accession>A0A1Y2A762</accession>
<comment type="caution">
    <text evidence="3">The sequence shown here is derived from an EMBL/GenBank/DDBJ whole genome shotgun (WGS) entry which is preliminary data.</text>
</comment>